<dbReference type="InParanoid" id="C7Q585"/>
<feature type="compositionally biased region" description="Basic and acidic residues" evidence="1">
    <location>
        <begin position="11"/>
        <end position="21"/>
    </location>
</feature>
<evidence type="ECO:0000313" key="4">
    <source>
        <dbReference type="Proteomes" id="UP000000851"/>
    </source>
</evidence>
<dbReference type="HOGENOM" id="CLU_1881997_0_0_11"/>
<protein>
    <submittedName>
        <fullName evidence="3">Ethyl tert-butyl ether degradation EthD</fullName>
    </submittedName>
</protein>
<dbReference type="STRING" id="479433.Caci_7024"/>
<proteinExistence type="predicted"/>
<dbReference type="eggNOG" id="COG3224">
    <property type="taxonomic scope" value="Bacteria"/>
</dbReference>
<dbReference type="RefSeq" id="WP_015795582.1">
    <property type="nucleotide sequence ID" value="NC_013131.1"/>
</dbReference>
<sequence length="135" mass="15191">MIATDTTGSTDRTDRTDRTDPSDPAAAPARFIVLWERPTDPEAFERHYRDVHIPLAGKIPGLRSYAICDNPLPVRGEPYFRVAELRWDTMDDLRVGIASPEGDATAKDVEELQRYAECRSFVLGPFEELLEGLRG</sequence>
<feature type="compositionally biased region" description="Low complexity" evidence="1">
    <location>
        <begin position="1"/>
        <end position="10"/>
    </location>
</feature>
<evidence type="ECO:0000259" key="2">
    <source>
        <dbReference type="Pfam" id="PF07110"/>
    </source>
</evidence>
<feature type="region of interest" description="Disordered" evidence="1">
    <location>
        <begin position="1"/>
        <end position="25"/>
    </location>
</feature>
<dbReference type="EMBL" id="CP001700">
    <property type="protein sequence ID" value="ACU75854.1"/>
    <property type="molecule type" value="Genomic_DNA"/>
</dbReference>
<dbReference type="OrthoDB" id="5294870at2"/>
<dbReference type="Pfam" id="PF07110">
    <property type="entry name" value="EthD"/>
    <property type="match status" value="1"/>
</dbReference>
<dbReference type="GO" id="GO:0016491">
    <property type="term" value="F:oxidoreductase activity"/>
    <property type="evidence" value="ECO:0007669"/>
    <property type="project" value="InterPro"/>
</dbReference>
<dbReference type="SUPFAM" id="SSF54909">
    <property type="entry name" value="Dimeric alpha+beta barrel"/>
    <property type="match status" value="1"/>
</dbReference>
<dbReference type="KEGG" id="cai:Caci_7024"/>
<keyword evidence="4" id="KW-1185">Reference proteome</keyword>
<dbReference type="AlphaFoldDB" id="C7Q585"/>
<name>C7Q585_CATAD</name>
<dbReference type="Gene3D" id="3.30.70.100">
    <property type="match status" value="1"/>
</dbReference>
<dbReference type="NCBIfam" id="TIGR02118">
    <property type="entry name" value="EthD family reductase"/>
    <property type="match status" value="1"/>
</dbReference>
<evidence type="ECO:0000313" key="3">
    <source>
        <dbReference type="EMBL" id="ACU75854.1"/>
    </source>
</evidence>
<dbReference type="Proteomes" id="UP000000851">
    <property type="component" value="Chromosome"/>
</dbReference>
<dbReference type="InterPro" id="IPR009799">
    <property type="entry name" value="EthD_dom"/>
</dbReference>
<accession>C7Q585</accession>
<reference evidence="3 4" key="1">
    <citation type="journal article" date="2009" name="Stand. Genomic Sci.">
        <title>Complete genome sequence of Catenulispora acidiphila type strain (ID 139908).</title>
        <authorList>
            <person name="Copeland A."/>
            <person name="Lapidus A."/>
            <person name="Glavina Del Rio T."/>
            <person name="Nolan M."/>
            <person name="Lucas S."/>
            <person name="Chen F."/>
            <person name="Tice H."/>
            <person name="Cheng J.F."/>
            <person name="Bruce D."/>
            <person name="Goodwin L."/>
            <person name="Pitluck S."/>
            <person name="Mikhailova N."/>
            <person name="Pati A."/>
            <person name="Ivanova N."/>
            <person name="Mavromatis K."/>
            <person name="Chen A."/>
            <person name="Palaniappan K."/>
            <person name="Chain P."/>
            <person name="Land M."/>
            <person name="Hauser L."/>
            <person name="Chang Y.J."/>
            <person name="Jeffries C.D."/>
            <person name="Chertkov O."/>
            <person name="Brettin T."/>
            <person name="Detter J.C."/>
            <person name="Han C."/>
            <person name="Ali Z."/>
            <person name="Tindall B.J."/>
            <person name="Goker M."/>
            <person name="Bristow J."/>
            <person name="Eisen J.A."/>
            <person name="Markowitz V."/>
            <person name="Hugenholtz P."/>
            <person name="Kyrpides N.C."/>
            <person name="Klenk H.P."/>
        </authorList>
    </citation>
    <scope>NUCLEOTIDE SEQUENCE [LARGE SCALE GENOMIC DNA]</scope>
    <source>
        <strain evidence="4">DSM 44928 / JCM 14897 / NBRC 102108 / NRRL B-24433 / ID139908</strain>
    </source>
</reference>
<organism evidence="3 4">
    <name type="scientific">Catenulispora acidiphila (strain DSM 44928 / JCM 14897 / NBRC 102108 / NRRL B-24433 / ID139908)</name>
    <dbReference type="NCBI Taxonomy" id="479433"/>
    <lineage>
        <taxon>Bacteria</taxon>
        <taxon>Bacillati</taxon>
        <taxon>Actinomycetota</taxon>
        <taxon>Actinomycetes</taxon>
        <taxon>Catenulisporales</taxon>
        <taxon>Catenulisporaceae</taxon>
        <taxon>Catenulispora</taxon>
    </lineage>
</organism>
<gene>
    <name evidence="3" type="ordered locus">Caci_7024</name>
</gene>
<dbReference type="InterPro" id="IPR011008">
    <property type="entry name" value="Dimeric_a/b-barrel"/>
</dbReference>
<feature type="domain" description="EthD" evidence="2">
    <location>
        <begin position="38"/>
        <end position="111"/>
    </location>
</feature>
<evidence type="ECO:0000256" key="1">
    <source>
        <dbReference type="SAM" id="MobiDB-lite"/>
    </source>
</evidence>